<evidence type="ECO:0000313" key="3">
    <source>
        <dbReference type="EMBL" id="MBP1047636.1"/>
    </source>
</evidence>
<dbReference type="InterPro" id="IPR006829">
    <property type="entry name" value="LXG_dom"/>
</dbReference>
<protein>
    <recommendedName>
        <fullName evidence="2">LXG domain-containing protein</fullName>
    </recommendedName>
</protein>
<dbReference type="EMBL" id="JAEDXU010000009">
    <property type="protein sequence ID" value="MBP1047636.1"/>
    <property type="molecule type" value="Genomic_DNA"/>
</dbReference>
<dbReference type="Proteomes" id="UP000673375">
    <property type="component" value="Unassembled WGS sequence"/>
</dbReference>
<sequence>MSIDMYLSEVRSQTSSAVQLANAYSQAIGAITDSCRAFMDAPLSGQTYDSAKIYFTTVYPPLVNGVTMVCEALTEAHQKFPDDFEQTVDSCDIKESELKEKIEQGKQVLQAQYKAIDSLEESDPALEQSIMRTQATIAKLEEKLSQLYLFNGSSPSIFSDVESLLNQLNQGISEVGKGSAWNASSGTFELNRMSLSWIQPLNEKWKEREKALERKRPKHKDYELRSRIGEGGEVFYELYVNGVLDVEATKGYNELCAMYTREITKEFWNGLLKADDFLMKMVGAVLLVNGVTTVISGIIGITSGGIAIGLTEFGYTAIFVSPEAIAAGKEILEGFLLTGAGSIVVMSAAQGGNSSGGSSFDTLMEGSFDHAAEHLGPTTDPTKADHTIFKNLDKTGLKELLKEAWKNRGIPRFEKFRQVFEIDMGRIIGTDGETKIRIVVDILGKLVSSYPIK</sequence>
<name>A0ABS4CND5_9ENTE</name>
<evidence type="ECO:0000259" key="2">
    <source>
        <dbReference type="PROSITE" id="PS51756"/>
    </source>
</evidence>
<feature type="domain" description="LXG" evidence="2">
    <location>
        <begin position="1"/>
        <end position="218"/>
    </location>
</feature>
<dbReference type="PANTHER" id="PTHR34976">
    <property type="entry name" value="RIBONUCLEASE YQCG-RELATED"/>
    <property type="match status" value="1"/>
</dbReference>
<organism evidence="3 4">
    <name type="scientific">Enterococcus larvae</name>
    <dbReference type="NCBI Taxonomy" id="2794352"/>
    <lineage>
        <taxon>Bacteria</taxon>
        <taxon>Bacillati</taxon>
        <taxon>Bacillota</taxon>
        <taxon>Bacilli</taxon>
        <taxon>Lactobacillales</taxon>
        <taxon>Enterococcaceae</taxon>
        <taxon>Enterococcus</taxon>
    </lineage>
</organism>
<evidence type="ECO:0000313" key="4">
    <source>
        <dbReference type="Proteomes" id="UP000673375"/>
    </source>
</evidence>
<dbReference type="PROSITE" id="PS51756">
    <property type="entry name" value="LXG"/>
    <property type="match status" value="1"/>
</dbReference>
<keyword evidence="4" id="KW-1185">Reference proteome</keyword>
<proteinExistence type="inferred from homology"/>
<dbReference type="InterPro" id="IPR051768">
    <property type="entry name" value="Bact_secretion_toxin"/>
</dbReference>
<dbReference type="RefSeq" id="WP_209558420.1">
    <property type="nucleotide sequence ID" value="NZ_JAEDXU010000009.1"/>
</dbReference>
<evidence type="ECO:0000256" key="1">
    <source>
        <dbReference type="ARBA" id="ARBA00034117"/>
    </source>
</evidence>
<accession>A0ABS4CND5</accession>
<gene>
    <name evidence="3" type="ORF">I6N96_15215</name>
</gene>
<comment type="similarity">
    <text evidence="1">In the N-terminal section; belongs to the LXG family.</text>
</comment>
<dbReference type="Pfam" id="PF04740">
    <property type="entry name" value="LXG"/>
    <property type="match status" value="1"/>
</dbReference>
<comment type="caution">
    <text evidence="3">The sequence shown here is derived from an EMBL/GenBank/DDBJ whole genome shotgun (WGS) entry which is preliminary data.</text>
</comment>
<reference evidence="3 4" key="1">
    <citation type="submission" date="2020-12" db="EMBL/GenBank/DDBJ databases">
        <title>Vagococcus allomyrinae sp. nov. and Enterococcus lavae sp. nov., isolated from the larvae of Allomyrina dichotoma.</title>
        <authorList>
            <person name="Lee S.D."/>
        </authorList>
    </citation>
    <scope>NUCLEOTIDE SEQUENCE [LARGE SCALE GENOMIC DNA]</scope>
    <source>
        <strain evidence="3 4">BWM-S5</strain>
    </source>
</reference>
<dbReference type="PANTHER" id="PTHR34976:SF1">
    <property type="entry name" value="TOXIN BC_0920"/>
    <property type="match status" value="1"/>
</dbReference>